<keyword evidence="4 9" id="KW-0812">Transmembrane</keyword>
<protein>
    <recommendedName>
        <fullName evidence="11">Membrane insertase YidC/Oxa/ALB C-terminal domain-containing protein</fullName>
    </recommendedName>
</protein>
<evidence type="ECO:0000313" key="13">
    <source>
        <dbReference type="Proteomes" id="UP000228767"/>
    </source>
</evidence>
<reference evidence="12 13" key="1">
    <citation type="submission" date="2017-09" db="EMBL/GenBank/DDBJ databases">
        <title>Depth-based differentiation of microbial function through sediment-hosted aquifers and enrichment of novel symbionts in the deep terrestrial subsurface.</title>
        <authorList>
            <person name="Probst A.J."/>
            <person name="Ladd B."/>
            <person name="Jarett J.K."/>
            <person name="Geller-Mcgrath D.E."/>
            <person name="Sieber C.M."/>
            <person name="Emerson J.B."/>
            <person name="Anantharaman K."/>
            <person name="Thomas B.C."/>
            <person name="Malmstrom R."/>
            <person name="Stieglmeier M."/>
            <person name="Klingl A."/>
            <person name="Woyke T."/>
            <person name="Ryan C.M."/>
            <person name="Banfield J.F."/>
        </authorList>
    </citation>
    <scope>NUCLEOTIDE SEQUENCE [LARGE SCALE GENOMIC DNA]</scope>
    <source>
        <strain evidence="12">CG10_big_fil_rev_8_21_14_0_10_51_16</strain>
    </source>
</reference>
<evidence type="ECO:0000256" key="3">
    <source>
        <dbReference type="ARBA" id="ARBA00022475"/>
    </source>
</evidence>
<sequence length="241" mass="27381">MFSFLYHTIFLEPVYNLLVFFASILPTHDVGLSIIIVTVAIRLITLPLQHRSVVVQRKLKTLEPHVQKIRDTHKDNPQEQGMKIMALYREHGVNPFSGFLTLLIQIPIIIALYHVVSDIRIIPELLYSFTPTPDVLNTTLLGLIDVSERSIALAIMAGLFQFLQTKYAFPDLPKDDKEVEPSFQRDFAKSMQVQMKYFLPLFIVVFGATLPAAVSIYWAVNSGLALVHELYVKKNAEEIGE</sequence>
<comment type="subcellular location">
    <subcellularLocation>
        <location evidence="1">Cell membrane</location>
        <topology evidence="1">Multi-pass membrane protein</topology>
    </subcellularLocation>
    <subcellularLocation>
        <location evidence="9">Membrane</location>
        <topology evidence="9">Multi-pass membrane protein</topology>
    </subcellularLocation>
</comment>
<comment type="similarity">
    <text evidence="9">Belongs to the OXA1/ALB3/YidC family.</text>
</comment>
<feature type="transmembrane region" description="Helical" evidence="10">
    <location>
        <begin position="92"/>
        <end position="115"/>
    </location>
</feature>
<evidence type="ECO:0000256" key="2">
    <source>
        <dbReference type="ARBA" id="ARBA00022448"/>
    </source>
</evidence>
<gene>
    <name evidence="12" type="ORF">COV10_03895</name>
</gene>
<keyword evidence="5" id="KW-0653">Protein transport</keyword>
<dbReference type="PANTHER" id="PTHR12428:SF65">
    <property type="entry name" value="CYTOCHROME C OXIDASE ASSEMBLY PROTEIN COX18, MITOCHONDRIAL"/>
    <property type="match status" value="1"/>
</dbReference>
<evidence type="ECO:0000256" key="6">
    <source>
        <dbReference type="ARBA" id="ARBA00022989"/>
    </source>
</evidence>
<dbReference type="CDD" id="cd20070">
    <property type="entry name" value="5TM_YidC_Alb3"/>
    <property type="match status" value="1"/>
</dbReference>
<evidence type="ECO:0000313" key="12">
    <source>
        <dbReference type="EMBL" id="PIR44617.1"/>
    </source>
</evidence>
<evidence type="ECO:0000256" key="9">
    <source>
        <dbReference type="RuleBase" id="RU003945"/>
    </source>
</evidence>
<dbReference type="GO" id="GO:0051205">
    <property type="term" value="P:protein insertion into membrane"/>
    <property type="evidence" value="ECO:0007669"/>
    <property type="project" value="TreeGrafter"/>
</dbReference>
<organism evidence="12 13">
    <name type="scientific">Candidatus Vogelbacteria bacterium CG10_big_fil_rev_8_21_14_0_10_51_16</name>
    <dbReference type="NCBI Taxonomy" id="1975045"/>
    <lineage>
        <taxon>Bacteria</taxon>
        <taxon>Candidatus Vogeliibacteriota</taxon>
    </lineage>
</organism>
<dbReference type="PANTHER" id="PTHR12428">
    <property type="entry name" value="OXA1"/>
    <property type="match status" value="1"/>
</dbReference>
<evidence type="ECO:0000256" key="4">
    <source>
        <dbReference type="ARBA" id="ARBA00022692"/>
    </source>
</evidence>
<dbReference type="GO" id="GO:0005886">
    <property type="term" value="C:plasma membrane"/>
    <property type="evidence" value="ECO:0007669"/>
    <property type="project" value="UniProtKB-SubCell"/>
</dbReference>
<dbReference type="Pfam" id="PF02096">
    <property type="entry name" value="60KD_IMP"/>
    <property type="match status" value="1"/>
</dbReference>
<keyword evidence="6 10" id="KW-1133">Transmembrane helix</keyword>
<evidence type="ECO:0000256" key="1">
    <source>
        <dbReference type="ARBA" id="ARBA00004651"/>
    </source>
</evidence>
<evidence type="ECO:0000259" key="11">
    <source>
        <dbReference type="Pfam" id="PF02096"/>
    </source>
</evidence>
<feature type="transmembrane region" description="Helical" evidence="10">
    <location>
        <begin position="197"/>
        <end position="220"/>
    </location>
</feature>
<dbReference type="Proteomes" id="UP000228767">
    <property type="component" value="Unassembled WGS sequence"/>
</dbReference>
<name>A0A2H0RDS0_9BACT</name>
<evidence type="ECO:0000256" key="7">
    <source>
        <dbReference type="ARBA" id="ARBA00023136"/>
    </source>
</evidence>
<dbReference type="InterPro" id="IPR047196">
    <property type="entry name" value="YidC_ALB_C"/>
</dbReference>
<accession>A0A2H0RDS0</accession>
<evidence type="ECO:0000256" key="10">
    <source>
        <dbReference type="SAM" id="Phobius"/>
    </source>
</evidence>
<proteinExistence type="inferred from homology"/>
<dbReference type="EMBL" id="PCYI01000025">
    <property type="protein sequence ID" value="PIR44617.1"/>
    <property type="molecule type" value="Genomic_DNA"/>
</dbReference>
<dbReference type="AlphaFoldDB" id="A0A2H0RDS0"/>
<feature type="domain" description="Membrane insertase YidC/Oxa/ALB C-terminal" evidence="11">
    <location>
        <begin position="31"/>
        <end position="234"/>
    </location>
</feature>
<evidence type="ECO:0000256" key="8">
    <source>
        <dbReference type="ARBA" id="ARBA00023186"/>
    </source>
</evidence>
<keyword evidence="7 10" id="KW-0472">Membrane</keyword>
<evidence type="ECO:0000256" key="5">
    <source>
        <dbReference type="ARBA" id="ARBA00022927"/>
    </source>
</evidence>
<keyword evidence="8" id="KW-0143">Chaperone</keyword>
<dbReference type="InterPro" id="IPR001708">
    <property type="entry name" value="YidC/ALB3/OXA1/COX18"/>
</dbReference>
<comment type="caution">
    <text evidence="12">The sequence shown here is derived from an EMBL/GenBank/DDBJ whole genome shotgun (WGS) entry which is preliminary data.</text>
</comment>
<dbReference type="GO" id="GO:0015031">
    <property type="term" value="P:protein transport"/>
    <property type="evidence" value="ECO:0007669"/>
    <property type="project" value="UniProtKB-KW"/>
</dbReference>
<keyword evidence="3" id="KW-1003">Cell membrane</keyword>
<dbReference type="InterPro" id="IPR028055">
    <property type="entry name" value="YidC/Oxa/ALB_C"/>
</dbReference>
<dbReference type="NCBIfam" id="TIGR03592">
    <property type="entry name" value="yidC_oxa1_cterm"/>
    <property type="match status" value="1"/>
</dbReference>
<dbReference type="GO" id="GO:0032977">
    <property type="term" value="F:membrane insertase activity"/>
    <property type="evidence" value="ECO:0007669"/>
    <property type="project" value="InterPro"/>
</dbReference>
<keyword evidence="2" id="KW-0813">Transport</keyword>